<dbReference type="InterPro" id="IPR028250">
    <property type="entry name" value="DsbDN"/>
</dbReference>
<name>A0ABV6IVJ7_9PROT</name>
<dbReference type="Pfam" id="PF11412">
    <property type="entry name" value="DsbD_N"/>
    <property type="match status" value="1"/>
</dbReference>
<feature type="transmembrane region" description="Helical" evidence="7">
    <location>
        <begin position="323"/>
        <end position="347"/>
    </location>
</feature>
<dbReference type="Gene3D" id="3.40.30.10">
    <property type="entry name" value="Glutaredoxin"/>
    <property type="match status" value="1"/>
</dbReference>
<keyword evidence="3 7" id="KW-0812">Transmembrane</keyword>
<dbReference type="InterPro" id="IPR035671">
    <property type="entry name" value="DsbD_gamma"/>
</dbReference>
<evidence type="ECO:0000256" key="7">
    <source>
        <dbReference type="SAM" id="Phobius"/>
    </source>
</evidence>
<keyword evidence="4" id="KW-0201">Cytochrome c-type biogenesis</keyword>
<dbReference type="InterPro" id="IPR013766">
    <property type="entry name" value="Thioredoxin_domain"/>
</dbReference>
<keyword evidence="5 7" id="KW-1133">Transmembrane helix</keyword>
<dbReference type="InterPro" id="IPR036249">
    <property type="entry name" value="Thioredoxin-like_sf"/>
</dbReference>
<feature type="signal peptide" evidence="8">
    <location>
        <begin position="1"/>
        <end position="36"/>
    </location>
</feature>
<protein>
    <submittedName>
        <fullName evidence="10">Protein-disulfide reductase DsbD family protein</fullName>
    </submittedName>
</protein>
<feature type="transmembrane region" description="Helical" evidence="7">
    <location>
        <begin position="524"/>
        <end position="543"/>
    </location>
</feature>
<evidence type="ECO:0000313" key="11">
    <source>
        <dbReference type="Proteomes" id="UP001589789"/>
    </source>
</evidence>
<evidence type="ECO:0000256" key="2">
    <source>
        <dbReference type="ARBA" id="ARBA00022475"/>
    </source>
</evidence>
<feature type="transmembrane region" description="Helical" evidence="7">
    <location>
        <begin position="549"/>
        <end position="569"/>
    </location>
</feature>
<evidence type="ECO:0000259" key="9">
    <source>
        <dbReference type="PROSITE" id="PS51352"/>
    </source>
</evidence>
<dbReference type="RefSeq" id="WP_377053306.1">
    <property type="nucleotide sequence ID" value="NZ_JBHLVZ010000069.1"/>
</dbReference>
<evidence type="ECO:0000256" key="3">
    <source>
        <dbReference type="ARBA" id="ARBA00022692"/>
    </source>
</evidence>
<organism evidence="10 11">
    <name type="scientific">Muricoccus vinaceus</name>
    <dbReference type="NCBI Taxonomy" id="424704"/>
    <lineage>
        <taxon>Bacteria</taxon>
        <taxon>Pseudomonadati</taxon>
        <taxon>Pseudomonadota</taxon>
        <taxon>Alphaproteobacteria</taxon>
        <taxon>Acetobacterales</taxon>
        <taxon>Roseomonadaceae</taxon>
        <taxon>Muricoccus</taxon>
    </lineage>
</organism>
<feature type="transmembrane region" description="Helical" evidence="7">
    <location>
        <begin position="449"/>
        <end position="480"/>
    </location>
</feature>
<dbReference type="Pfam" id="PF02683">
    <property type="entry name" value="DsbD_TM"/>
    <property type="match status" value="1"/>
</dbReference>
<accession>A0ABV6IVJ7</accession>
<keyword evidence="11" id="KW-1185">Reference proteome</keyword>
<dbReference type="PANTHER" id="PTHR32234">
    <property type="entry name" value="THIOL:DISULFIDE INTERCHANGE PROTEIN DSBD"/>
    <property type="match status" value="1"/>
</dbReference>
<keyword evidence="2" id="KW-1003">Cell membrane</keyword>
<feature type="transmembrane region" description="Helical" evidence="7">
    <location>
        <begin position="581"/>
        <end position="600"/>
    </location>
</feature>
<keyword evidence="6 7" id="KW-0472">Membrane</keyword>
<comment type="caution">
    <text evidence="10">The sequence shown here is derived from an EMBL/GenBank/DDBJ whole genome shotgun (WGS) entry which is preliminary data.</text>
</comment>
<dbReference type="CDD" id="cd02953">
    <property type="entry name" value="DsbDgamma"/>
    <property type="match status" value="1"/>
</dbReference>
<proteinExistence type="predicted"/>
<dbReference type="PROSITE" id="PS51352">
    <property type="entry name" value="THIOREDOXIN_2"/>
    <property type="match status" value="1"/>
</dbReference>
<feature type="chain" id="PRO_5045612379" evidence="8">
    <location>
        <begin position="37"/>
        <end position="732"/>
    </location>
</feature>
<gene>
    <name evidence="10" type="ORF">ACFFIC_19180</name>
</gene>
<evidence type="ECO:0000256" key="4">
    <source>
        <dbReference type="ARBA" id="ARBA00022748"/>
    </source>
</evidence>
<feature type="domain" description="Thioredoxin" evidence="9">
    <location>
        <begin position="601"/>
        <end position="729"/>
    </location>
</feature>
<evidence type="ECO:0000313" key="10">
    <source>
        <dbReference type="EMBL" id="MFC0387648.1"/>
    </source>
</evidence>
<dbReference type="Pfam" id="PF13899">
    <property type="entry name" value="Thioredoxin_7"/>
    <property type="match status" value="1"/>
</dbReference>
<dbReference type="Proteomes" id="UP001589789">
    <property type="component" value="Unassembled WGS sequence"/>
</dbReference>
<dbReference type="SUPFAM" id="SSF52833">
    <property type="entry name" value="Thioredoxin-like"/>
    <property type="match status" value="1"/>
</dbReference>
<comment type="subcellular location">
    <subcellularLocation>
        <location evidence="1">Cell membrane</location>
        <topology evidence="1">Multi-pass membrane protein</topology>
    </subcellularLocation>
</comment>
<reference evidence="10 11" key="1">
    <citation type="submission" date="2024-09" db="EMBL/GenBank/DDBJ databases">
        <authorList>
            <person name="Sun Q."/>
            <person name="Mori K."/>
        </authorList>
    </citation>
    <scope>NUCLEOTIDE SEQUENCE [LARGE SCALE GENOMIC DNA]</scope>
    <source>
        <strain evidence="10 11">CCM 7468</strain>
    </source>
</reference>
<dbReference type="PANTHER" id="PTHR32234:SF3">
    <property type="entry name" value="SUPPRESSION OF COPPER SENSITIVITY PROTEIN"/>
    <property type="match status" value="1"/>
</dbReference>
<sequence length="732" mass="76797">MMRFRHMRDRHPIRTRLTAAARSLFSTRLATSLAMALCVGVPPAGPTFSADIVSPGATVRLLQGGTDISGQARLGLEIDLRPGWKTYWRSPGDGGFPPEIDTSASSNVAEVGVGWPAPHRQAFMGLETIGYDGDVVFPLDVRLTDPGAPARIDVRGAVYVCSDICTRVEIAFAADIGPGIVGRDADAARIETFRALVPRTAEQEGITLGGAEIIQASGGPELRVVATARTPFGEPDLLVEADAPLAFGTPRLRFADDRRRVEITAPLTLPLPEGTDGTATPLRLTLLDGSRAVEAHVQATAAPPPGGVGEDWQVDGHGDVVRLMGILATALLGGLILNLMPCVLPVLSLKLLSAARHGGGTPRSVRAGFLASAAGILFSFLVLATAMVGLKLAGATIGWGIQFQQPLFLVLLVVLLTLFSANLLGLFEIPLPRLLADKFGGSGGKEGSLAGHFATGAFATLLATPCSAPFLGTAVGFALARGALEIYLVFAALGLGLALPYLLVAALPSIAARLPRPGRWMLTLRRLLAVPLVLTAVWLLSILSIQTGVIVAALITLLMVALGSVLSGIDQGSSRRSTTAAVAALSLVAAAVLAPLAVTVPQTVSDAPARTATEVNWSHFQASEIAERVRAGEVVFVDVTADWCITCKVNERMVLADPDVTRRLNRPGVTPMLADWTRPDPAISTYLQAFGRYGIPFNVVYGPAALDGIVLPELLTRDRVLQALDAALGRVS</sequence>
<feature type="transmembrane region" description="Helical" evidence="7">
    <location>
        <begin position="486"/>
        <end position="512"/>
    </location>
</feature>
<evidence type="ECO:0000256" key="6">
    <source>
        <dbReference type="ARBA" id="ARBA00023136"/>
    </source>
</evidence>
<evidence type="ECO:0000256" key="1">
    <source>
        <dbReference type="ARBA" id="ARBA00004651"/>
    </source>
</evidence>
<dbReference type="EMBL" id="JBHLVZ010000069">
    <property type="protein sequence ID" value="MFC0387648.1"/>
    <property type="molecule type" value="Genomic_DNA"/>
</dbReference>
<feature type="transmembrane region" description="Helical" evidence="7">
    <location>
        <begin position="407"/>
        <end position="429"/>
    </location>
</feature>
<evidence type="ECO:0000256" key="5">
    <source>
        <dbReference type="ARBA" id="ARBA00022989"/>
    </source>
</evidence>
<feature type="transmembrane region" description="Helical" evidence="7">
    <location>
        <begin position="367"/>
        <end position="387"/>
    </location>
</feature>
<dbReference type="InterPro" id="IPR003834">
    <property type="entry name" value="Cyt_c_assmbl_TM_dom"/>
</dbReference>
<evidence type="ECO:0000256" key="8">
    <source>
        <dbReference type="SAM" id="SignalP"/>
    </source>
</evidence>
<keyword evidence="8" id="KW-0732">Signal</keyword>